<reference evidence="2 3" key="1">
    <citation type="submission" date="2024-04" db="EMBL/GenBank/DDBJ databases">
        <authorList>
            <person name="Fracassetti M."/>
        </authorList>
    </citation>
    <scope>NUCLEOTIDE SEQUENCE [LARGE SCALE GENOMIC DNA]</scope>
</reference>
<sequence>MATATIFKINGRTLAPEIQLPSPSATVLDLKQAIQSLLGVSVARQRLFHKGDGELLNDRSIQSYKLKAEKKESFVNLDLTVELPPKKRRGEKIPFVVKCGNEKATFNMRETDTLYDLEWKIHCRFQDLYPTKFRCAGIELPSCYHDGDDNDISLYECYLSEGTVFEAASATCQSRHTYGPKTFPPSFYN</sequence>
<dbReference type="SMART" id="SM00213">
    <property type="entry name" value="UBQ"/>
    <property type="match status" value="1"/>
</dbReference>
<feature type="domain" description="Ubiquitin-like" evidence="1">
    <location>
        <begin position="22"/>
        <end position="67"/>
    </location>
</feature>
<proteinExistence type="predicted"/>
<dbReference type="InterPro" id="IPR029071">
    <property type="entry name" value="Ubiquitin-like_domsf"/>
</dbReference>
<dbReference type="Pfam" id="PF00240">
    <property type="entry name" value="ubiquitin"/>
    <property type="match status" value="1"/>
</dbReference>
<dbReference type="Gene3D" id="3.10.20.90">
    <property type="entry name" value="Phosphatidylinositol 3-kinase Catalytic Subunit, Chain A, domain 1"/>
    <property type="match status" value="1"/>
</dbReference>
<organism evidence="2 3">
    <name type="scientific">Linum trigynum</name>
    <dbReference type="NCBI Taxonomy" id="586398"/>
    <lineage>
        <taxon>Eukaryota</taxon>
        <taxon>Viridiplantae</taxon>
        <taxon>Streptophyta</taxon>
        <taxon>Embryophyta</taxon>
        <taxon>Tracheophyta</taxon>
        <taxon>Spermatophyta</taxon>
        <taxon>Magnoliopsida</taxon>
        <taxon>eudicotyledons</taxon>
        <taxon>Gunneridae</taxon>
        <taxon>Pentapetalae</taxon>
        <taxon>rosids</taxon>
        <taxon>fabids</taxon>
        <taxon>Malpighiales</taxon>
        <taxon>Linaceae</taxon>
        <taxon>Linum</taxon>
    </lineage>
</organism>
<evidence type="ECO:0000313" key="3">
    <source>
        <dbReference type="Proteomes" id="UP001497516"/>
    </source>
</evidence>
<dbReference type="SUPFAM" id="SSF54236">
    <property type="entry name" value="Ubiquitin-like"/>
    <property type="match status" value="1"/>
</dbReference>
<evidence type="ECO:0000259" key="1">
    <source>
        <dbReference type="PROSITE" id="PS50053"/>
    </source>
</evidence>
<dbReference type="PROSITE" id="PS50053">
    <property type="entry name" value="UBIQUITIN_2"/>
    <property type="match status" value="1"/>
</dbReference>
<name>A0AAV2DMI9_9ROSI</name>
<dbReference type="AlphaFoldDB" id="A0AAV2DMI9"/>
<evidence type="ECO:0000313" key="2">
    <source>
        <dbReference type="EMBL" id="CAL1374428.1"/>
    </source>
</evidence>
<dbReference type="InterPro" id="IPR000626">
    <property type="entry name" value="Ubiquitin-like_dom"/>
</dbReference>
<accession>A0AAV2DMI9</accession>
<gene>
    <name evidence="2" type="ORF">LTRI10_LOCUS16296</name>
</gene>
<protein>
    <recommendedName>
        <fullName evidence="1">Ubiquitin-like domain-containing protein</fullName>
    </recommendedName>
</protein>
<dbReference type="Proteomes" id="UP001497516">
    <property type="component" value="Chromosome 3"/>
</dbReference>
<dbReference type="CDD" id="cd17039">
    <property type="entry name" value="Ubl_ubiquitin_like"/>
    <property type="match status" value="1"/>
</dbReference>
<dbReference type="EMBL" id="OZ034816">
    <property type="protein sequence ID" value="CAL1374428.1"/>
    <property type="molecule type" value="Genomic_DNA"/>
</dbReference>
<keyword evidence="3" id="KW-1185">Reference proteome</keyword>